<comment type="caution">
    <text evidence="2">The sequence shown here is derived from an EMBL/GenBank/DDBJ whole genome shotgun (WGS) entry which is preliminary data.</text>
</comment>
<dbReference type="SMART" id="SM00028">
    <property type="entry name" value="TPR"/>
    <property type="match status" value="3"/>
</dbReference>
<proteinExistence type="predicted"/>
<dbReference type="AlphaFoldDB" id="A0A1F7FL15"/>
<organism evidence="2 3">
    <name type="scientific">Candidatus Raymondbacteria bacterium RIFOXYD12_FULL_49_13</name>
    <dbReference type="NCBI Taxonomy" id="1817890"/>
    <lineage>
        <taxon>Bacteria</taxon>
        <taxon>Raymondiibacteriota</taxon>
    </lineage>
</organism>
<evidence type="ECO:0000313" key="2">
    <source>
        <dbReference type="EMBL" id="OGK07291.1"/>
    </source>
</evidence>
<keyword evidence="1" id="KW-0802">TPR repeat</keyword>
<name>A0A1F7FL15_UNCRA</name>
<accession>A0A1F7FL15</accession>
<sequence>MQIRMFPNDPRVRFEKKIHEQVSPALARAGYTFMYLNDTEIVHTGYAHEGLKHEKALRNRTILEDDMKNYPGDINYVAAYADTFFITNEWERGIEVYKEVMAIPGAREKQPDLYNRCPVLIALGYQQLKRFPSALQWVENGLSICPGRADLFLIGGEVSFEMREFAKARGMLDQALAAPEELSSVPIDYQAIRAKAAIMQARICREEKDFAGAEKWYQKVMETHSYFFDMPANIGEVVLAQGRFLDAMRFFSDSVIRFPGADVRAYRHLGRISASVGKIDEAIDMYSKGLSFFPADRAMLEAIRDLYRMRDDTEKYLEISQRLSELNQTV</sequence>
<dbReference type="Proteomes" id="UP000179243">
    <property type="component" value="Unassembled WGS sequence"/>
</dbReference>
<dbReference type="EMBL" id="MFYX01000011">
    <property type="protein sequence ID" value="OGK07291.1"/>
    <property type="molecule type" value="Genomic_DNA"/>
</dbReference>
<dbReference type="InterPro" id="IPR019734">
    <property type="entry name" value="TPR_rpt"/>
</dbReference>
<dbReference type="InterPro" id="IPR011990">
    <property type="entry name" value="TPR-like_helical_dom_sf"/>
</dbReference>
<dbReference type="SUPFAM" id="SSF48452">
    <property type="entry name" value="TPR-like"/>
    <property type="match status" value="1"/>
</dbReference>
<feature type="repeat" description="TPR" evidence="1">
    <location>
        <begin position="263"/>
        <end position="296"/>
    </location>
</feature>
<gene>
    <name evidence="2" type="ORF">A2519_14285</name>
</gene>
<dbReference type="PROSITE" id="PS50005">
    <property type="entry name" value="TPR"/>
    <property type="match status" value="1"/>
</dbReference>
<dbReference type="Gene3D" id="1.25.40.10">
    <property type="entry name" value="Tetratricopeptide repeat domain"/>
    <property type="match status" value="1"/>
</dbReference>
<reference evidence="2 3" key="1">
    <citation type="journal article" date="2016" name="Nat. Commun.">
        <title>Thousands of microbial genomes shed light on interconnected biogeochemical processes in an aquifer system.</title>
        <authorList>
            <person name="Anantharaman K."/>
            <person name="Brown C.T."/>
            <person name="Hug L.A."/>
            <person name="Sharon I."/>
            <person name="Castelle C.J."/>
            <person name="Probst A.J."/>
            <person name="Thomas B.C."/>
            <person name="Singh A."/>
            <person name="Wilkins M.J."/>
            <person name="Karaoz U."/>
            <person name="Brodie E.L."/>
            <person name="Williams K.H."/>
            <person name="Hubbard S.S."/>
            <person name="Banfield J.F."/>
        </authorList>
    </citation>
    <scope>NUCLEOTIDE SEQUENCE [LARGE SCALE GENOMIC DNA]</scope>
</reference>
<evidence type="ECO:0000256" key="1">
    <source>
        <dbReference type="PROSITE-ProRule" id="PRU00339"/>
    </source>
</evidence>
<protein>
    <submittedName>
        <fullName evidence="2">Uncharacterized protein</fullName>
    </submittedName>
</protein>
<evidence type="ECO:0000313" key="3">
    <source>
        <dbReference type="Proteomes" id="UP000179243"/>
    </source>
</evidence>